<feature type="region of interest" description="Disordered" evidence="1">
    <location>
        <begin position="1"/>
        <end position="30"/>
    </location>
</feature>
<dbReference type="Proteomes" id="UP000616143">
    <property type="component" value="Unassembled WGS sequence"/>
</dbReference>
<gene>
    <name evidence="3" type="ORF">GCM10007116_15260</name>
    <name evidence="2" type="ORF">HS1genome_1789</name>
</gene>
<dbReference type="AlphaFoldDB" id="A0A348B5E8"/>
<dbReference type="EMBL" id="AP018553">
    <property type="protein sequence ID" value="BBD73400.1"/>
    <property type="molecule type" value="Genomic_DNA"/>
</dbReference>
<proteinExistence type="predicted"/>
<evidence type="ECO:0000313" key="2">
    <source>
        <dbReference type="EMBL" id="BBD73400.1"/>
    </source>
</evidence>
<dbReference type="KEGG" id="sacd:HS1genome_1789"/>
<protein>
    <submittedName>
        <fullName evidence="2">Uncharacterized protein</fullName>
    </submittedName>
</protein>
<organism evidence="2 4">
    <name type="scientific">Sulfodiicoccus acidiphilus</name>
    <dbReference type="NCBI Taxonomy" id="1670455"/>
    <lineage>
        <taxon>Archaea</taxon>
        <taxon>Thermoproteota</taxon>
        <taxon>Thermoprotei</taxon>
        <taxon>Sulfolobales</taxon>
        <taxon>Sulfolobaceae</taxon>
        <taxon>Sulfodiicoccus</taxon>
    </lineage>
</organism>
<evidence type="ECO:0000313" key="3">
    <source>
        <dbReference type="EMBL" id="GGT98796.1"/>
    </source>
</evidence>
<keyword evidence="4" id="KW-1185">Reference proteome</keyword>
<reference evidence="3" key="1">
    <citation type="journal article" date="2014" name="Int. J. Syst. Evol. Microbiol.">
        <title>Complete genome sequence of Corynebacterium casei LMG S-19264T (=DSM 44701T), isolated from a smear-ripened cheese.</title>
        <authorList>
            <consortium name="US DOE Joint Genome Institute (JGI-PGF)"/>
            <person name="Walter F."/>
            <person name="Albersmeier A."/>
            <person name="Kalinowski J."/>
            <person name="Ruckert C."/>
        </authorList>
    </citation>
    <scope>NUCLEOTIDE SEQUENCE</scope>
    <source>
        <strain evidence="3">JCM 31740</strain>
    </source>
</reference>
<reference evidence="4" key="2">
    <citation type="submission" date="2018-04" db="EMBL/GenBank/DDBJ databases">
        <title>Complete genome sequence of Sulfodiicoccus acidiphilus strain HS-1.</title>
        <authorList>
            <person name="Sakai H.D."/>
            <person name="Kurosawa N."/>
        </authorList>
    </citation>
    <scope>NUCLEOTIDE SEQUENCE [LARGE SCALE GENOMIC DNA]</scope>
    <source>
        <strain evidence="4">HS-1</strain>
    </source>
</reference>
<name>A0A348B5E8_9CREN</name>
<evidence type="ECO:0000256" key="1">
    <source>
        <dbReference type="SAM" id="MobiDB-lite"/>
    </source>
</evidence>
<reference evidence="2" key="3">
    <citation type="journal article" date="2019" name="BMC Res. Notes">
        <title>Complete genome sequence of the Sulfodiicoccus acidiphilus strain HS-1T, the first crenarchaeon that lacks polB3, isolated from an acidic hot spring in Ohwaku-dani, Hakone, Japan.</title>
        <authorList>
            <person name="Sakai H.D."/>
            <person name="Kurosawa N."/>
        </authorList>
    </citation>
    <scope>NUCLEOTIDE SEQUENCE</scope>
    <source>
        <strain evidence="2">HS-1</strain>
    </source>
</reference>
<evidence type="ECO:0000313" key="4">
    <source>
        <dbReference type="Proteomes" id="UP000276741"/>
    </source>
</evidence>
<dbReference type="Proteomes" id="UP000276741">
    <property type="component" value="Chromosome"/>
</dbReference>
<accession>A0A348B5E8</accession>
<dbReference type="EMBL" id="BMQS01000013">
    <property type="protein sequence ID" value="GGT98796.1"/>
    <property type="molecule type" value="Genomic_DNA"/>
</dbReference>
<reference evidence="3" key="4">
    <citation type="submission" date="2020-09" db="EMBL/GenBank/DDBJ databases">
        <authorList>
            <person name="Sun Q."/>
            <person name="Ohkuma M."/>
        </authorList>
    </citation>
    <scope>NUCLEOTIDE SEQUENCE</scope>
    <source>
        <strain evidence="3">JCM 31740</strain>
    </source>
</reference>
<sequence length="56" mass="5927">MDTPSCTSEAHFGGPATREEDASNAGVRTAKVIVGSPRSRSLESLPKEVEDGRILL</sequence>